<dbReference type="EMBL" id="NVUL01000078">
    <property type="protein sequence ID" value="PCI75314.1"/>
    <property type="molecule type" value="Genomic_DNA"/>
</dbReference>
<reference evidence="10" key="1">
    <citation type="submission" date="2017-08" db="EMBL/GenBank/DDBJ databases">
        <title>A dynamic microbial community with high functional redundancy inhabits the cold, oxic subseafloor aquifer.</title>
        <authorList>
            <person name="Tully B.J."/>
            <person name="Wheat C.G."/>
            <person name="Glazer B.T."/>
            <person name="Huber J.A."/>
        </authorList>
    </citation>
    <scope>NUCLEOTIDE SEQUENCE [LARGE SCALE GENOMIC DNA]</scope>
</reference>
<dbReference type="PANTHER" id="PTHR33938">
    <property type="entry name" value="FERULOYL ESTERASE B-RELATED"/>
    <property type="match status" value="1"/>
</dbReference>
<keyword evidence="6" id="KW-0106">Calcium</keyword>
<organism evidence="9 10">
    <name type="scientific">SAR86 cluster bacterium</name>
    <dbReference type="NCBI Taxonomy" id="2030880"/>
    <lineage>
        <taxon>Bacteria</taxon>
        <taxon>Pseudomonadati</taxon>
        <taxon>Pseudomonadota</taxon>
        <taxon>Gammaproteobacteria</taxon>
        <taxon>SAR86 cluster</taxon>
    </lineage>
</organism>
<keyword evidence="2" id="KW-0719">Serine esterase</keyword>
<feature type="chain" id="PRO_5012427046" description="Tannase/feruloyl esterase family alpha/beta hydrolase" evidence="8">
    <location>
        <begin position="40"/>
        <end position="564"/>
    </location>
</feature>
<evidence type="ECO:0000256" key="1">
    <source>
        <dbReference type="ARBA" id="ARBA00006249"/>
    </source>
</evidence>
<evidence type="ECO:0000313" key="10">
    <source>
        <dbReference type="Proteomes" id="UP000218767"/>
    </source>
</evidence>
<gene>
    <name evidence="9" type="ORF">COB20_13270</name>
</gene>
<feature type="signal peptide" evidence="8">
    <location>
        <begin position="1"/>
        <end position="39"/>
    </location>
</feature>
<dbReference type="SUPFAM" id="SSF53474">
    <property type="entry name" value="alpha/beta-Hydrolases"/>
    <property type="match status" value="1"/>
</dbReference>
<evidence type="ECO:0000256" key="3">
    <source>
        <dbReference type="ARBA" id="ARBA00022723"/>
    </source>
</evidence>
<sequence length="564" mass="61172">MTKIETSYLRFPLILLKQNYLTALCLAATLVGFSGNSSAQTASLEQTQACEALQQVRNLTITEATVRENDQSDSPYCYVRGIISPAIHFHAQLPLIGNWNGRFLQWGDGGKDGDLDFANHRVAEGYAVTNSNTGHDSGTEPGSAFGYNNRQAEIDFGYRAVHLTVMAGKTLVNNYYNRAPDYSYFEGCSTGGRQGLMEAQRYPNDFDGIVAGAPVNYYQAMNAAGTWNLQRMFKDNFAGNLAIDSNGDGQRDSVELVRILNNAVLQKCDANDGIRDGVLNNPLACDFDPSSDLSDFMCPSSSNGGACFNHAQIQTIADFYSGPYDSNGTIIYPGKTKGSELDWIGLFVPSESNGMAPGMLRGPAGDHVNYLFYEEDPGVTIPSLNDPNYSPRREGMNPEFHWMDFSVDDFTNGDAELMSSIMDATDPDLSSFLKSRGGKLIVYHGLSDALSVATATVNYFNDMVDATFAGSFNDANASSRLFLAPGMGHCGGGPGPNNWDKLIPLVDWVENGVAPVSLIATHSTDGSIDDERPLCTFPQQARYSGPAGGENNQENWIAANFSCQ</sequence>
<dbReference type="InterPro" id="IPR011118">
    <property type="entry name" value="Tannase/feruloyl_esterase"/>
</dbReference>
<dbReference type="InterPro" id="IPR029058">
    <property type="entry name" value="AB_hydrolase_fold"/>
</dbReference>
<evidence type="ECO:0000313" key="9">
    <source>
        <dbReference type="EMBL" id="PCI75314.1"/>
    </source>
</evidence>
<dbReference type="GO" id="GO:0046872">
    <property type="term" value="F:metal ion binding"/>
    <property type="evidence" value="ECO:0007669"/>
    <property type="project" value="UniProtKB-KW"/>
</dbReference>
<keyword evidence="3" id="KW-0479">Metal-binding</keyword>
<dbReference type="AlphaFoldDB" id="A0A2A4WYJ4"/>
<accession>A0A2A4WYJ4</accession>
<dbReference type="PANTHER" id="PTHR33938:SF15">
    <property type="entry name" value="FERULOYL ESTERASE B-RELATED"/>
    <property type="match status" value="1"/>
</dbReference>
<comment type="similarity">
    <text evidence="1">Belongs to the tannase family.</text>
</comment>
<keyword evidence="5" id="KW-0378">Hydrolase</keyword>
<keyword evidence="4 8" id="KW-0732">Signal</keyword>
<evidence type="ECO:0000256" key="2">
    <source>
        <dbReference type="ARBA" id="ARBA00022487"/>
    </source>
</evidence>
<proteinExistence type="inferred from homology"/>
<evidence type="ECO:0000256" key="7">
    <source>
        <dbReference type="ARBA" id="ARBA00023157"/>
    </source>
</evidence>
<evidence type="ECO:0000256" key="8">
    <source>
        <dbReference type="SAM" id="SignalP"/>
    </source>
</evidence>
<name>A0A2A4WYJ4_9GAMM</name>
<evidence type="ECO:0000256" key="6">
    <source>
        <dbReference type="ARBA" id="ARBA00022837"/>
    </source>
</evidence>
<dbReference type="GO" id="GO:0052689">
    <property type="term" value="F:carboxylic ester hydrolase activity"/>
    <property type="evidence" value="ECO:0007669"/>
    <property type="project" value="UniProtKB-KW"/>
</dbReference>
<comment type="caution">
    <text evidence="9">The sequence shown here is derived from an EMBL/GenBank/DDBJ whole genome shotgun (WGS) entry which is preliminary data.</text>
</comment>
<evidence type="ECO:0000256" key="4">
    <source>
        <dbReference type="ARBA" id="ARBA00022729"/>
    </source>
</evidence>
<protein>
    <recommendedName>
        <fullName evidence="11">Tannase/feruloyl esterase family alpha/beta hydrolase</fullName>
    </recommendedName>
</protein>
<evidence type="ECO:0000256" key="5">
    <source>
        <dbReference type="ARBA" id="ARBA00022801"/>
    </source>
</evidence>
<keyword evidence="7" id="KW-1015">Disulfide bond</keyword>
<dbReference type="Proteomes" id="UP000218767">
    <property type="component" value="Unassembled WGS sequence"/>
</dbReference>
<dbReference type="Pfam" id="PF07519">
    <property type="entry name" value="Tannase"/>
    <property type="match status" value="1"/>
</dbReference>
<evidence type="ECO:0008006" key="11">
    <source>
        <dbReference type="Google" id="ProtNLM"/>
    </source>
</evidence>